<organism evidence="2">
    <name type="scientific">Iconisemion striatum</name>
    <dbReference type="NCBI Taxonomy" id="60296"/>
    <lineage>
        <taxon>Eukaryota</taxon>
        <taxon>Metazoa</taxon>
        <taxon>Chordata</taxon>
        <taxon>Craniata</taxon>
        <taxon>Vertebrata</taxon>
        <taxon>Euteleostomi</taxon>
        <taxon>Actinopterygii</taxon>
        <taxon>Neopterygii</taxon>
        <taxon>Teleostei</taxon>
        <taxon>Neoteleostei</taxon>
        <taxon>Acanthomorphata</taxon>
        <taxon>Ovalentaria</taxon>
        <taxon>Atherinomorphae</taxon>
        <taxon>Cyprinodontiformes</taxon>
        <taxon>Nothobranchiidae</taxon>
        <taxon>Iconisemion</taxon>
    </lineage>
</organism>
<sequence>QHAAEGESCQEGGRSSHRYRRGVHPGFSPGRGQRRHEWISRAIGCQDKLRR</sequence>
<evidence type="ECO:0000256" key="1">
    <source>
        <dbReference type="SAM" id="MobiDB-lite"/>
    </source>
</evidence>
<feature type="region of interest" description="Disordered" evidence="1">
    <location>
        <begin position="1"/>
        <end position="35"/>
    </location>
</feature>
<proteinExistence type="predicted"/>
<gene>
    <name evidence="2" type="primary">OVOL1</name>
</gene>
<dbReference type="AlphaFoldDB" id="A0A1A7WI13"/>
<evidence type="ECO:0000313" key="2">
    <source>
        <dbReference type="EMBL" id="SBP05221.1"/>
    </source>
</evidence>
<feature type="non-terminal residue" evidence="2">
    <location>
        <position position="1"/>
    </location>
</feature>
<dbReference type="EMBL" id="HADW01003821">
    <property type="protein sequence ID" value="SBP05221.1"/>
    <property type="molecule type" value="Transcribed_RNA"/>
</dbReference>
<reference evidence="2" key="2">
    <citation type="submission" date="2016-06" db="EMBL/GenBank/DDBJ databases">
        <title>The genome of a short-lived fish provides insights into sex chromosome evolution and the genetic control of aging.</title>
        <authorList>
            <person name="Reichwald K."/>
            <person name="Felder M."/>
            <person name="Petzold A."/>
            <person name="Koch P."/>
            <person name="Groth M."/>
            <person name="Platzer M."/>
        </authorList>
    </citation>
    <scope>NUCLEOTIDE SEQUENCE</scope>
    <source>
        <tissue evidence="2">Brain</tissue>
    </source>
</reference>
<name>A0A1A7WI13_9TELE</name>
<accession>A0A1A7WI13</accession>
<reference evidence="2" key="1">
    <citation type="submission" date="2016-05" db="EMBL/GenBank/DDBJ databases">
        <authorList>
            <person name="Lavstsen T."/>
            <person name="Jespersen J.S."/>
        </authorList>
    </citation>
    <scope>NUCLEOTIDE SEQUENCE</scope>
    <source>
        <tissue evidence="2">Brain</tissue>
    </source>
</reference>
<protein>
    <submittedName>
        <fullName evidence="2">Ovo-like 1</fullName>
    </submittedName>
</protein>